<keyword evidence="4" id="KW-1185">Reference proteome</keyword>
<evidence type="ECO:0000256" key="1">
    <source>
        <dbReference type="SAM" id="Phobius"/>
    </source>
</evidence>
<dbReference type="EMBL" id="CP012154">
    <property type="protein sequence ID" value="AKS41554.1"/>
    <property type="molecule type" value="Genomic_DNA"/>
</dbReference>
<protein>
    <submittedName>
        <fullName evidence="3">Abortive infection protein</fullName>
    </submittedName>
</protein>
<proteinExistence type="predicted"/>
<feature type="transmembrane region" description="Helical" evidence="1">
    <location>
        <begin position="122"/>
        <end position="139"/>
    </location>
</feature>
<dbReference type="Pfam" id="PF02517">
    <property type="entry name" value="Rce1-like"/>
    <property type="match status" value="1"/>
</dbReference>
<gene>
    <name evidence="3" type="ORF">WM2015_1180</name>
</gene>
<keyword evidence="1" id="KW-0472">Membrane</keyword>
<dbReference type="AlphaFoldDB" id="A0A0K0XV14"/>
<organism evidence="3 4">
    <name type="scientific">Wenzhouxiangella marina</name>
    <dbReference type="NCBI Taxonomy" id="1579979"/>
    <lineage>
        <taxon>Bacteria</taxon>
        <taxon>Pseudomonadati</taxon>
        <taxon>Pseudomonadota</taxon>
        <taxon>Gammaproteobacteria</taxon>
        <taxon>Chromatiales</taxon>
        <taxon>Wenzhouxiangellaceae</taxon>
        <taxon>Wenzhouxiangella</taxon>
    </lineage>
</organism>
<feature type="domain" description="CAAX prenyl protease 2/Lysostaphin resistance protein A-like" evidence="2">
    <location>
        <begin position="126"/>
        <end position="222"/>
    </location>
</feature>
<evidence type="ECO:0000313" key="3">
    <source>
        <dbReference type="EMBL" id="AKS41554.1"/>
    </source>
</evidence>
<evidence type="ECO:0000313" key="4">
    <source>
        <dbReference type="Proteomes" id="UP000066624"/>
    </source>
</evidence>
<feature type="transmembrane region" description="Helical" evidence="1">
    <location>
        <begin position="189"/>
        <end position="208"/>
    </location>
</feature>
<dbReference type="OrthoDB" id="3693644at2"/>
<dbReference type="STRING" id="1579979.WM2015_1180"/>
<feature type="transmembrane region" description="Helical" evidence="1">
    <location>
        <begin position="45"/>
        <end position="67"/>
    </location>
</feature>
<feature type="transmembrane region" description="Helical" evidence="1">
    <location>
        <begin position="159"/>
        <end position="183"/>
    </location>
</feature>
<evidence type="ECO:0000259" key="2">
    <source>
        <dbReference type="Pfam" id="PF02517"/>
    </source>
</evidence>
<sequence>MNTERTVPSLAVFPFLALSFLLTWGVIGTYILAPQTALDWFGEIHGAHPLFFLATWSPAIAAFLIVYRYSGLSGLRAFLSRVLMWRGSWGWAAFILLVLPLVFLVGSMIKSGPMFAPLPSEGAGRVIVVMFMMLFLGPVEEFGWRGVMQPLLQRHMAPIWAGLIVGATWGIWHLPAFFLAGVVFVDWSFLPFFIGNITLAVLVTPIFNSSRGSLLWPMLFHWQLINPFWADAQPWDTWILVGVAAVVVGVQRKSMFGRADAVTTVIPAARTVDRAMKG</sequence>
<dbReference type="GO" id="GO:0004175">
    <property type="term" value="F:endopeptidase activity"/>
    <property type="evidence" value="ECO:0007669"/>
    <property type="project" value="UniProtKB-ARBA"/>
</dbReference>
<dbReference type="PATRIC" id="fig|1579979.3.peg.1209"/>
<reference evidence="3 4" key="1">
    <citation type="submission" date="2015-07" db="EMBL/GenBank/DDBJ databases">
        <authorList>
            <person name="Noorani M."/>
        </authorList>
    </citation>
    <scope>NUCLEOTIDE SEQUENCE [LARGE SCALE GENOMIC DNA]</scope>
    <source>
        <strain evidence="3 4">KCTC 42284</strain>
    </source>
</reference>
<name>A0A0K0XV14_9GAMM</name>
<dbReference type="InterPro" id="IPR003675">
    <property type="entry name" value="Rce1/LyrA-like_dom"/>
</dbReference>
<accession>A0A0K0XV14</accession>
<dbReference type="Proteomes" id="UP000066624">
    <property type="component" value="Chromosome"/>
</dbReference>
<feature type="transmembrane region" description="Helical" evidence="1">
    <location>
        <begin position="88"/>
        <end position="110"/>
    </location>
</feature>
<dbReference type="GO" id="GO:0080120">
    <property type="term" value="P:CAAX-box protein maturation"/>
    <property type="evidence" value="ECO:0007669"/>
    <property type="project" value="UniProtKB-ARBA"/>
</dbReference>
<keyword evidence="1" id="KW-0812">Transmembrane</keyword>
<dbReference type="RefSeq" id="WP_049725190.1">
    <property type="nucleotide sequence ID" value="NZ_CP012154.1"/>
</dbReference>
<keyword evidence="1" id="KW-1133">Transmembrane helix</keyword>
<dbReference type="KEGG" id="wma:WM2015_1180"/>
<feature type="transmembrane region" description="Helical" evidence="1">
    <location>
        <begin position="12"/>
        <end position="33"/>
    </location>
</feature>